<evidence type="ECO:0000313" key="2">
    <source>
        <dbReference type="Proteomes" id="UP001415857"/>
    </source>
</evidence>
<dbReference type="EMBL" id="JBBPBK010000014">
    <property type="protein sequence ID" value="KAK9270570.1"/>
    <property type="molecule type" value="Genomic_DNA"/>
</dbReference>
<keyword evidence="2" id="KW-1185">Reference proteome</keyword>
<sequence length="158" mass="16916">MYEYALVDHIKDFVLCRVFVKSHRGNSISDNVLSSGAEESYSAVRHIGIQHDGAVTPDIGEAKAHDDNSLDGKNETLRFPMTLVSELDDQVTIRPVSAAGCQFPSGIHSNELVRSSGLTHGGAVFADSATAEFLSILEGDFIELNDLIGPLSGIDDLG</sequence>
<name>A0AAP0R663_LIQFO</name>
<dbReference type="AlphaFoldDB" id="A0AAP0R663"/>
<organism evidence="1 2">
    <name type="scientific">Liquidambar formosana</name>
    <name type="common">Formosan gum</name>
    <dbReference type="NCBI Taxonomy" id="63359"/>
    <lineage>
        <taxon>Eukaryota</taxon>
        <taxon>Viridiplantae</taxon>
        <taxon>Streptophyta</taxon>
        <taxon>Embryophyta</taxon>
        <taxon>Tracheophyta</taxon>
        <taxon>Spermatophyta</taxon>
        <taxon>Magnoliopsida</taxon>
        <taxon>eudicotyledons</taxon>
        <taxon>Gunneridae</taxon>
        <taxon>Pentapetalae</taxon>
        <taxon>Saxifragales</taxon>
        <taxon>Altingiaceae</taxon>
        <taxon>Liquidambar</taxon>
    </lineage>
</organism>
<accession>A0AAP0R663</accession>
<reference evidence="1 2" key="1">
    <citation type="journal article" date="2024" name="Plant J.">
        <title>Genome sequences and population genomics reveal climatic adaptation and genomic divergence between two closely related sweetgum species.</title>
        <authorList>
            <person name="Xu W.Q."/>
            <person name="Ren C.Q."/>
            <person name="Zhang X.Y."/>
            <person name="Comes H.P."/>
            <person name="Liu X.H."/>
            <person name="Li Y.G."/>
            <person name="Kettle C.J."/>
            <person name="Jalonen R."/>
            <person name="Gaisberger H."/>
            <person name="Ma Y.Z."/>
            <person name="Qiu Y.X."/>
        </authorList>
    </citation>
    <scope>NUCLEOTIDE SEQUENCE [LARGE SCALE GENOMIC DNA]</scope>
    <source>
        <strain evidence="1">Hangzhou</strain>
    </source>
</reference>
<proteinExistence type="predicted"/>
<comment type="caution">
    <text evidence="1">The sequence shown here is derived from an EMBL/GenBank/DDBJ whole genome shotgun (WGS) entry which is preliminary data.</text>
</comment>
<gene>
    <name evidence="1" type="ORF">L1049_026151</name>
</gene>
<dbReference type="Proteomes" id="UP001415857">
    <property type="component" value="Unassembled WGS sequence"/>
</dbReference>
<protein>
    <submittedName>
        <fullName evidence="1">Uncharacterized protein</fullName>
    </submittedName>
</protein>
<evidence type="ECO:0000313" key="1">
    <source>
        <dbReference type="EMBL" id="KAK9270570.1"/>
    </source>
</evidence>